<dbReference type="RefSeq" id="WP_079689583.1">
    <property type="nucleotide sequence ID" value="NZ_FUZU01000004.1"/>
</dbReference>
<evidence type="ECO:0000259" key="11">
    <source>
        <dbReference type="PROSITE" id="PS50109"/>
    </source>
</evidence>
<dbReference type="InterPro" id="IPR004358">
    <property type="entry name" value="Sig_transdc_His_kin-like_C"/>
</dbReference>
<dbReference type="PANTHER" id="PTHR42878:SF7">
    <property type="entry name" value="SENSOR HISTIDINE KINASE GLRK"/>
    <property type="match status" value="1"/>
</dbReference>
<dbReference type="GO" id="GO:0030295">
    <property type="term" value="F:protein kinase activator activity"/>
    <property type="evidence" value="ECO:0007669"/>
    <property type="project" value="TreeGrafter"/>
</dbReference>
<keyword evidence="6 12" id="KW-0418">Kinase</keyword>
<dbReference type="InterPro" id="IPR050351">
    <property type="entry name" value="BphY/WalK/GraS-like"/>
</dbReference>
<dbReference type="CDD" id="cd00082">
    <property type="entry name" value="HisKA"/>
    <property type="match status" value="1"/>
</dbReference>
<organism evidence="12 13">
    <name type="scientific">Ohtaekwangia koreensis</name>
    <dbReference type="NCBI Taxonomy" id="688867"/>
    <lineage>
        <taxon>Bacteria</taxon>
        <taxon>Pseudomonadati</taxon>
        <taxon>Bacteroidota</taxon>
        <taxon>Cytophagia</taxon>
        <taxon>Cytophagales</taxon>
        <taxon>Fulvivirgaceae</taxon>
        <taxon>Ohtaekwangia</taxon>
    </lineage>
</organism>
<dbReference type="PRINTS" id="PR00344">
    <property type="entry name" value="BCTRLSENSOR"/>
</dbReference>
<keyword evidence="9" id="KW-0175">Coiled coil</keyword>
<dbReference type="Gene3D" id="1.10.287.130">
    <property type="match status" value="1"/>
</dbReference>
<evidence type="ECO:0000256" key="5">
    <source>
        <dbReference type="ARBA" id="ARBA00022741"/>
    </source>
</evidence>
<keyword evidence="4" id="KW-0808">Transferase</keyword>
<dbReference type="InterPro" id="IPR003661">
    <property type="entry name" value="HisK_dim/P_dom"/>
</dbReference>
<dbReference type="GO" id="GO:0007234">
    <property type="term" value="P:osmosensory signaling via phosphorelay pathway"/>
    <property type="evidence" value="ECO:0007669"/>
    <property type="project" value="TreeGrafter"/>
</dbReference>
<dbReference type="GO" id="GO:0000156">
    <property type="term" value="F:phosphorelay response regulator activity"/>
    <property type="evidence" value="ECO:0007669"/>
    <property type="project" value="TreeGrafter"/>
</dbReference>
<evidence type="ECO:0000256" key="4">
    <source>
        <dbReference type="ARBA" id="ARBA00022679"/>
    </source>
</evidence>
<evidence type="ECO:0000256" key="7">
    <source>
        <dbReference type="ARBA" id="ARBA00022840"/>
    </source>
</evidence>
<evidence type="ECO:0000256" key="2">
    <source>
        <dbReference type="ARBA" id="ARBA00012438"/>
    </source>
</evidence>
<dbReference type="Proteomes" id="UP000190961">
    <property type="component" value="Unassembled WGS sequence"/>
</dbReference>
<dbReference type="SMART" id="SM00388">
    <property type="entry name" value="HisKA"/>
    <property type="match status" value="1"/>
</dbReference>
<evidence type="ECO:0000256" key="3">
    <source>
        <dbReference type="ARBA" id="ARBA00022553"/>
    </source>
</evidence>
<proteinExistence type="predicted"/>
<accession>A0A1T5MD76</accession>
<evidence type="ECO:0000313" key="12">
    <source>
        <dbReference type="EMBL" id="SKC86186.1"/>
    </source>
</evidence>
<keyword evidence="8" id="KW-0902">Two-component regulatory system</keyword>
<dbReference type="InterPro" id="IPR003594">
    <property type="entry name" value="HATPase_dom"/>
</dbReference>
<keyword evidence="7" id="KW-0067">ATP-binding</keyword>
<dbReference type="Gene3D" id="6.10.340.10">
    <property type="match status" value="1"/>
</dbReference>
<dbReference type="Pfam" id="PF00512">
    <property type="entry name" value="HisKA"/>
    <property type="match status" value="1"/>
</dbReference>
<keyword evidence="10" id="KW-1133">Transmembrane helix</keyword>
<dbReference type="InterPro" id="IPR036097">
    <property type="entry name" value="HisK_dim/P_sf"/>
</dbReference>
<dbReference type="OrthoDB" id="9813151at2"/>
<name>A0A1T5MD76_9BACT</name>
<reference evidence="12 13" key="1">
    <citation type="submission" date="2017-02" db="EMBL/GenBank/DDBJ databases">
        <authorList>
            <person name="Peterson S.W."/>
        </authorList>
    </citation>
    <scope>NUCLEOTIDE SEQUENCE [LARGE SCALE GENOMIC DNA]</scope>
    <source>
        <strain evidence="12 13">DSM 25262</strain>
    </source>
</reference>
<dbReference type="SUPFAM" id="SSF47384">
    <property type="entry name" value="Homodimeric domain of signal transducing histidine kinase"/>
    <property type="match status" value="1"/>
</dbReference>
<dbReference type="PANTHER" id="PTHR42878">
    <property type="entry name" value="TWO-COMPONENT HISTIDINE KINASE"/>
    <property type="match status" value="1"/>
</dbReference>
<sequence>MFWNINTIGKRLFLSFSILAVNVIIISALSYHFISRTKNIYELTKRIEDERIQIERLLKLDLDFLRFEIINQEFYKTNQSTILVKRDSLYTIILHEAILLNNIMFDYNLGVRKNFDTINQTLKAYNATFFKIKEKITYRGFKDYGIEGRMRKFAHELEEHSNEVSMIEILTLRRHEKDYFLRKEKPYKTKFNTLADSLIRKLNSEHSFVVHLLRSYKENFNQLAELDEDIGLVPTQGLLGDLNKRTNDLSAQLTSLVDLSDERADGIIRQSLLTYIGIGVSAIVISFILTYVTALRLTRPIKRLSNSIGKFMVTQGLNEEELKDASVTNEIHNLSSAYIKLTRKLKTQFDEIQRKSQLLEKRNAELQKLNEELDRFIYSSAHDLKSPLASMAGLVHLAKREMNVPEHDHYFLRMQTSIEKMEGFIRDITDYAKNKRQHIKTEKINLQSIVSDIFQSFQFIPQADLIIKNIQIGSGEFYTDKTRLEIILKNLISNAIRYADFEKEKPFISIETTQDKNFAVIKIEDNGIGIADEHIYKIFDMFYRASDYAKGSGIGLFLVRESVKMLRGTIAVESELCKGTTFILTLPSLNSVNVNQIPESQPIKFLTAS</sequence>
<dbReference type="InterPro" id="IPR005467">
    <property type="entry name" value="His_kinase_dom"/>
</dbReference>
<protein>
    <recommendedName>
        <fullName evidence="2">histidine kinase</fullName>
        <ecNumber evidence="2">2.7.13.3</ecNumber>
    </recommendedName>
</protein>
<dbReference type="STRING" id="688867.SAMN05660236_5084"/>
<feature type="transmembrane region" description="Helical" evidence="10">
    <location>
        <begin position="272"/>
        <end position="294"/>
    </location>
</feature>
<feature type="coiled-coil region" evidence="9">
    <location>
        <begin position="342"/>
        <end position="372"/>
    </location>
</feature>
<evidence type="ECO:0000256" key="9">
    <source>
        <dbReference type="SAM" id="Coils"/>
    </source>
</evidence>
<keyword evidence="3" id="KW-0597">Phosphoprotein</keyword>
<evidence type="ECO:0000256" key="10">
    <source>
        <dbReference type="SAM" id="Phobius"/>
    </source>
</evidence>
<dbReference type="GO" id="GO:0005524">
    <property type="term" value="F:ATP binding"/>
    <property type="evidence" value="ECO:0007669"/>
    <property type="project" value="UniProtKB-KW"/>
</dbReference>
<keyword evidence="5" id="KW-0547">Nucleotide-binding</keyword>
<dbReference type="AlphaFoldDB" id="A0A1T5MD76"/>
<dbReference type="EMBL" id="FUZU01000004">
    <property type="protein sequence ID" value="SKC86186.1"/>
    <property type="molecule type" value="Genomic_DNA"/>
</dbReference>
<dbReference type="Gene3D" id="3.30.565.10">
    <property type="entry name" value="Histidine kinase-like ATPase, C-terminal domain"/>
    <property type="match status" value="1"/>
</dbReference>
<dbReference type="EC" id="2.7.13.3" evidence="2"/>
<comment type="catalytic activity">
    <reaction evidence="1">
        <text>ATP + protein L-histidine = ADP + protein N-phospho-L-histidine.</text>
        <dbReference type="EC" id="2.7.13.3"/>
    </reaction>
</comment>
<dbReference type="CDD" id="cd00075">
    <property type="entry name" value="HATPase"/>
    <property type="match status" value="1"/>
</dbReference>
<dbReference type="Pfam" id="PF02518">
    <property type="entry name" value="HATPase_c"/>
    <property type="match status" value="1"/>
</dbReference>
<evidence type="ECO:0000256" key="6">
    <source>
        <dbReference type="ARBA" id="ARBA00022777"/>
    </source>
</evidence>
<feature type="domain" description="Histidine kinase" evidence="11">
    <location>
        <begin position="379"/>
        <end position="590"/>
    </location>
</feature>
<keyword evidence="13" id="KW-1185">Reference proteome</keyword>
<keyword evidence="10" id="KW-0812">Transmembrane</keyword>
<evidence type="ECO:0000256" key="8">
    <source>
        <dbReference type="ARBA" id="ARBA00023012"/>
    </source>
</evidence>
<feature type="transmembrane region" description="Helical" evidence="10">
    <location>
        <begin position="12"/>
        <end position="34"/>
    </location>
</feature>
<dbReference type="PROSITE" id="PS50109">
    <property type="entry name" value="HIS_KIN"/>
    <property type="match status" value="1"/>
</dbReference>
<dbReference type="SUPFAM" id="SSF55874">
    <property type="entry name" value="ATPase domain of HSP90 chaperone/DNA topoisomerase II/histidine kinase"/>
    <property type="match status" value="1"/>
</dbReference>
<gene>
    <name evidence="12" type="ORF">SAMN05660236_5084</name>
</gene>
<keyword evidence="10" id="KW-0472">Membrane</keyword>
<dbReference type="InterPro" id="IPR036890">
    <property type="entry name" value="HATPase_C_sf"/>
</dbReference>
<dbReference type="GO" id="GO:0000155">
    <property type="term" value="F:phosphorelay sensor kinase activity"/>
    <property type="evidence" value="ECO:0007669"/>
    <property type="project" value="InterPro"/>
</dbReference>
<dbReference type="SMART" id="SM00387">
    <property type="entry name" value="HATPase_c"/>
    <property type="match status" value="1"/>
</dbReference>
<evidence type="ECO:0000313" key="13">
    <source>
        <dbReference type="Proteomes" id="UP000190961"/>
    </source>
</evidence>
<evidence type="ECO:0000256" key="1">
    <source>
        <dbReference type="ARBA" id="ARBA00000085"/>
    </source>
</evidence>